<evidence type="ECO:0000256" key="2">
    <source>
        <dbReference type="ARBA" id="ARBA00004496"/>
    </source>
</evidence>
<evidence type="ECO:0000256" key="7">
    <source>
        <dbReference type="ARBA" id="ARBA00023242"/>
    </source>
</evidence>
<reference evidence="10" key="1">
    <citation type="submission" date="2014-08" db="EMBL/GenBank/DDBJ databases">
        <authorList>
            <person name="Sharma Rahul"/>
            <person name="Thines Marco"/>
        </authorList>
    </citation>
    <scope>NUCLEOTIDE SEQUENCE</scope>
</reference>
<dbReference type="PANTHER" id="PTHR18829">
    <property type="entry name" value="PROTEIN YAE1 HOMOLOG"/>
    <property type="match status" value="1"/>
</dbReference>
<evidence type="ECO:0000256" key="5">
    <source>
        <dbReference type="ARBA" id="ARBA00018400"/>
    </source>
</evidence>
<dbReference type="GO" id="GO:0005634">
    <property type="term" value="C:nucleus"/>
    <property type="evidence" value="ECO:0007669"/>
    <property type="project" value="UniProtKB-SubCell"/>
</dbReference>
<protein>
    <recommendedName>
        <fullName evidence="5">Protein YAE1</fullName>
    </recommendedName>
    <alternativeName>
        <fullName evidence="4">Protein yae1</fullName>
    </alternativeName>
</protein>
<name>A0A0F7SRT8_PHARH</name>
<comment type="similarity">
    <text evidence="3">Belongs to the YAE1 family.</text>
</comment>
<keyword evidence="6" id="KW-0963">Cytoplasm</keyword>
<sequence length="221" mass="23858">MYSTSSNNHIDDEDEDWLSEVPAISSALNTASSNQEWSTLHERFTNVGYKEGISSGKLSTIQTGFDQGLAQSMPSSRTLGFIRGYASSLLASLCPPSSSHLQTCEPRMISVMSPSDRASIVEDVRDLLRDLSNVRMSEVVPVDPQAEEHAKAHGGEKEWEVQGESGEMDGLESLMGGLGEEQRASRGVRKVDLVGLNARLGRLVARCRAPSAATGGSDMRT</sequence>
<evidence type="ECO:0000259" key="9">
    <source>
        <dbReference type="Pfam" id="PF09811"/>
    </source>
</evidence>
<dbReference type="Pfam" id="PF09811">
    <property type="entry name" value="Yae1_N"/>
    <property type="match status" value="1"/>
</dbReference>
<feature type="compositionally biased region" description="Basic and acidic residues" evidence="8">
    <location>
        <begin position="146"/>
        <end position="160"/>
    </location>
</feature>
<organism evidence="10">
    <name type="scientific">Phaffia rhodozyma</name>
    <name type="common">Yeast</name>
    <name type="synonym">Xanthophyllomyces dendrorhous</name>
    <dbReference type="NCBI Taxonomy" id="264483"/>
    <lineage>
        <taxon>Eukaryota</taxon>
        <taxon>Fungi</taxon>
        <taxon>Dikarya</taxon>
        <taxon>Basidiomycota</taxon>
        <taxon>Agaricomycotina</taxon>
        <taxon>Tremellomycetes</taxon>
        <taxon>Cystofilobasidiales</taxon>
        <taxon>Mrakiaceae</taxon>
        <taxon>Phaffia</taxon>
    </lineage>
</organism>
<dbReference type="PANTHER" id="PTHR18829:SF0">
    <property type="entry name" value="PROTEIN YAE1 HOMOLOG"/>
    <property type="match status" value="1"/>
</dbReference>
<feature type="domain" description="Essential protein Yae1 N-terminal" evidence="9">
    <location>
        <begin position="48"/>
        <end position="85"/>
    </location>
</feature>
<feature type="region of interest" description="Disordered" evidence="8">
    <location>
        <begin position="145"/>
        <end position="164"/>
    </location>
</feature>
<accession>A0A0F7SRT8</accession>
<comment type="subcellular location">
    <subcellularLocation>
        <location evidence="2">Cytoplasm</location>
    </subcellularLocation>
    <subcellularLocation>
        <location evidence="1">Nucleus</location>
    </subcellularLocation>
</comment>
<dbReference type="AlphaFoldDB" id="A0A0F7SRT8"/>
<evidence type="ECO:0000256" key="1">
    <source>
        <dbReference type="ARBA" id="ARBA00004123"/>
    </source>
</evidence>
<proteinExistence type="inferred from homology"/>
<dbReference type="GO" id="GO:0005737">
    <property type="term" value="C:cytoplasm"/>
    <property type="evidence" value="ECO:0007669"/>
    <property type="project" value="UniProtKB-SubCell"/>
</dbReference>
<evidence type="ECO:0000256" key="6">
    <source>
        <dbReference type="ARBA" id="ARBA00022490"/>
    </source>
</evidence>
<evidence type="ECO:0000256" key="3">
    <source>
        <dbReference type="ARBA" id="ARBA00007096"/>
    </source>
</evidence>
<keyword evidence="7" id="KW-0539">Nucleus</keyword>
<dbReference type="EMBL" id="LN483142">
    <property type="protein sequence ID" value="CED83205.1"/>
    <property type="molecule type" value="Genomic_DNA"/>
</dbReference>
<dbReference type="InterPro" id="IPR038881">
    <property type="entry name" value="Yae1-like"/>
</dbReference>
<evidence type="ECO:0000313" key="10">
    <source>
        <dbReference type="EMBL" id="CED83205.1"/>
    </source>
</evidence>
<evidence type="ECO:0000256" key="8">
    <source>
        <dbReference type="SAM" id="MobiDB-lite"/>
    </source>
</evidence>
<evidence type="ECO:0000256" key="4">
    <source>
        <dbReference type="ARBA" id="ARBA00017286"/>
    </source>
</evidence>
<dbReference type="InterPro" id="IPR019191">
    <property type="entry name" value="Essential_protein_Yae1_N"/>
</dbReference>